<evidence type="ECO:0000256" key="7">
    <source>
        <dbReference type="ARBA" id="ARBA00023049"/>
    </source>
</evidence>
<keyword evidence="5" id="KW-0378">Hydrolase</keyword>
<evidence type="ECO:0000313" key="11">
    <source>
        <dbReference type="EMBL" id="ATL49023.1"/>
    </source>
</evidence>
<dbReference type="InterPro" id="IPR024079">
    <property type="entry name" value="MetalloPept_cat_dom_sf"/>
</dbReference>
<dbReference type="GO" id="GO:0046872">
    <property type="term" value="F:metal ion binding"/>
    <property type="evidence" value="ECO:0007669"/>
    <property type="project" value="UniProtKB-KW"/>
</dbReference>
<dbReference type="InterPro" id="IPR026444">
    <property type="entry name" value="Secre_tail"/>
</dbReference>
<dbReference type="Proteomes" id="UP000220133">
    <property type="component" value="Chromosome"/>
</dbReference>
<dbReference type="PANTHER" id="PTHR47466:SF1">
    <property type="entry name" value="METALLOPROTEASE MEP1 (AFU_ORTHOLOGUE AFUA_1G07730)-RELATED"/>
    <property type="match status" value="1"/>
</dbReference>
<proteinExistence type="inferred from homology"/>
<dbReference type="Pfam" id="PF18962">
    <property type="entry name" value="Por_Secre_tail"/>
    <property type="match status" value="1"/>
</dbReference>
<dbReference type="SUPFAM" id="SSF55486">
    <property type="entry name" value="Metalloproteases ('zincins'), catalytic domain"/>
    <property type="match status" value="1"/>
</dbReference>
<evidence type="ECO:0008006" key="13">
    <source>
        <dbReference type="Google" id="ProtNLM"/>
    </source>
</evidence>
<dbReference type="KEGG" id="cbae:COR50_18630"/>
<feature type="domain" description="Secretion system C-terminal sorting" evidence="10">
    <location>
        <begin position="648"/>
        <end position="720"/>
    </location>
</feature>
<evidence type="ECO:0000256" key="5">
    <source>
        <dbReference type="ARBA" id="ARBA00022801"/>
    </source>
</evidence>
<dbReference type="InterPro" id="IPR008754">
    <property type="entry name" value="Peptidase_M43"/>
</dbReference>
<evidence type="ECO:0000256" key="6">
    <source>
        <dbReference type="ARBA" id="ARBA00022833"/>
    </source>
</evidence>
<evidence type="ECO:0000259" key="9">
    <source>
        <dbReference type="Pfam" id="PF05572"/>
    </source>
</evidence>
<dbReference type="PANTHER" id="PTHR47466">
    <property type="match status" value="1"/>
</dbReference>
<evidence type="ECO:0000256" key="4">
    <source>
        <dbReference type="ARBA" id="ARBA00022729"/>
    </source>
</evidence>
<dbReference type="GO" id="GO:0008237">
    <property type="term" value="F:metallopeptidase activity"/>
    <property type="evidence" value="ECO:0007669"/>
    <property type="project" value="UniProtKB-KW"/>
</dbReference>
<gene>
    <name evidence="11" type="ORF">COR50_18630</name>
</gene>
<dbReference type="Gene3D" id="2.60.120.260">
    <property type="entry name" value="Galactose-binding domain-like"/>
    <property type="match status" value="1"/>
</dbReference>
<accession>A0A291QYT0</accession>
<dbReference type="GO" id="GO:0006508">
    <property type="term" value="P:proteolysis"/>
    <property type="evidence" value="ECO:0007669"/>
    <property type="project" value="UniProtKB-KW"/>
</dbReference>
<keyword evidence="12" id="KW-1185">Reference proteome</keyword>
<dbReference type="OrthoDB" id="6278496at2"/>
<evidence type="ECO:0000256" key="3">
    <source>
        <dbReference type="ARBA" id="ARBA00022723"/>
    </source>
</evidence>
<evidence type="ECO:0000256" key="2">
    <source>
        <dbReference type="ARBA" id="ARBA00022670"/>
    </source>
</evidence>
<reference evidence="11 12" key="1">
    <citation type="submission" date="2017-10" db="EMBL/GenBank/DDBJ databases">
        <title>Paenichitinophaga pekingensis gen. nov., sp. nov., isolated from activated sludge.</title>
        <authorList>
            <person name="Jin D."/>
            <person name="Kong X."/>
            <person name="Deng Y."/>
            <person name="Bai Z."/>
        </authorList>
    </citation>
    <scope>NUCLEOTIDE SEQUENCE [LARGE SCALE GENOMIC DNA]</scope>
    <source>
        <strain evidence="11 12">13</strain>
    </source>
</reference>
<dbReference type="EMBL" id="CP023777">
    <property type="protein sequence ID" value="ATL49023.1"/>
    <property type="molecule type" value="Genomic_DNA"/>
</dbReference>
<evidence type="ECO:0000256" key="1">
    <source>
        <dbReference type="ARBA" id="ARBA00008721"/>
    </source>
</evidence>
<dbReference type="CDD" id="cd04275">
    <property type="entry name" value="ZnMc_pappalysin_like"/>
    <property type="match status" value="1"/>
</dbReference>
<comment type="similarity">
    <text evidence="1">Belongs to the peptidase M43B family.</text>
</comment>
<dbReference type="Pfam" id="PF05572">
    <property type="entry name" value="Peptidase_M43"/>
    <property type="match status" value="1"/>
</dbReference>
<keyword evidence="2" id="KW-0645">Protease</keyword>
<keyword evidence="6" id="KW-0862">Zinc</keyword>
<dbReference type="NCBIfam" id="TIGR04183">
    <property type="entry name" value="Por_Secre_tail"/>
    <property type="match status" value="1"/>
</dbReference>
<dbReference type="Gene3D" id="3.40.390.10">
    <property type="entry name" value="Collagenase (Catalytic Domain)"/>
    <property type="match status" value="1"/>
</dbReference>
<keyword evidence="3" id="KW-0479">Metal-binding</keyword>
<sequence>MIIKSVIYKKSNYLRFINILFICCTACSLSLSAQRKCGTAEDLERQFQARPSLKIAFDKQELAIQKQLAQIKLLKANGKSPVVTIPVVVHIVLPNPALVTDAQVYSQIEQLNKDYSATNADISKVPTVWQPIIGDIGLQFCLAQRTPEDAPTTGITRTVTSATGFSINDAASAVKHGATGGTEAWNTENYLNIWVCQLRDDYLGVATPPGGFYPDDEQGVVITYSGFGNTGSAAAPYNLGRTTTHEIGHFFSLRHTWGDDNGACTTDDGVNDTPLQGAENYGCPTFPLTDNCSPTAPGVMFMNYMDYVNDACMYLFTAGQSDRMRIALDGERASLKTSNGCIPVNLQANDAAITAIKQPPVSICGPTSSPLVTLTNKGTLNLTSAIIRYRINGGTEISQEWTGNLSSFQSTDITLASFNVQPGTHLITAYPASVNGGNDENHANDTSNLSFVYHGITTFPLNEGFEGNFPPTDWTIVNPDKSYTWQLANVGNNSNQSVMIQNYLYNKNDEPDDLLSPVFDGNNTDSIFVVFDIAAAVTTSLNVSNNPWDTLSLWITTDCGQTFIPTGYKKWGPNLVTRKTASGSNFVPTASDWRTDTVDLTPYTRNTQFRLVFRNTTNYENNIYLDNINIFTKEVNPYLKEKGILLIPNPFRQMFDIVFYEIPENLENVAVYDVAGRQIMLKSAGDLVNNKITFDLVNAPNGLYFVKLFYTNKVTTYKLVKVQ</sequence>
<keyword evidence="7" id="KW-0482">Metalloprotease</keyword>
<keyword evidence="8" id="KW-1015">Disulfide bond</keyword>
<keyword evidence="4" id="KW-0732">Signal</keyword>
<dbReference type="AlphaFoldDB" id="A0A291QYT0"/>
<evidence type="ECO:0000259" key="10">
    <source>
        <dbReference type="Pfam" id="PF18962"/>
    </source>
</evidence>
<organism evidence="11 12">
    <name type="scientific">Chitinophaga caeni</name>
    <dbReference type="NCBI Taxonomy" id="2029983"/>
    <lineage>
        <taxon>Bacteria</taxon>
        <taxon>Pseudomonadati</taxon>
        <taxon>Bacteroidota</taxon>
        <taxon>Chitinophagia</taxon>
        <taxon>Chitinophagales</taxon>
        <taxon>Chitinophagaceae</taxon>
        <taxon>Chitinophaga</taxon>
    </lineage>
</organism>
<evidence type="ECO:0000313" key="12">
    <source>
        <dbReference type="Proteomes" id="UP000220133"/>
    </source>
</evidence>
<name>A0A291QYT0_9BACT</name>
<feature type="domain" description="Peptidase M43 pregnancy-associated plasma-A" evidence="9">
    <location>
        <begin position="183"/>
        <end position="328"/>
    </location>
</feature>
<protein>
    <recommendedName>
        <fullName evidence="13">Zinc metalloprotease</fullName>
    </recommendedName>
</protein>
<evidence type="ECO:0000256" key="8">
    <source>
        <dbReference type="ARBA" id="ARBA00023157"/>
    </source>
</evidence>